<proteinExistence type="predicted"/>
<sequence>MRSRFFRLTGSFLGLLAILIATLAPTVSHSLAMLHGQSDAHCSMPSMQHEASYGSPNAHWPISDGEACGYCSLLAHMPAVIAPRLVFSQIVQVVLHQRATRFESVQLIELRTPGQPRAPPFLYF</sequence>
<keyword evidence="2" id="KW-1185">Reference proteome</keyword>
<dbReference type="RefSeq" id="WP_007576390.1">
    <property type="nucleotide sequence ID" value="NZ_AKAU01000003.1"/>
</dbReference>
<organism evidence="1 2">
    <name type="scientific">Paraburkholderia hospita</name>
    <dbReference type="NCBI Taxonomy" id="169430"/>
    <lineage>
        <taxon>Bacteria</taxon>
        <taxon>Pseudomonadati</taxon>
        <taxon>Pseudomonadota</taxon>
        <taxon>Betaproteobacteria</taxon>
        <taxon>Burkholderiales</taxon>
        <taxon>Burkholderiaceae</taxon>
        <taxon>Paraburkholderia</taxon>
    </lineage>
</organism>
<comment type="caution">
    <text evidence="1">The sequence shown here is derived from an EMBL/GenBank/DDBJ whole genome shotgun (WGS) entry which is preliminary data.</text>
</comment>
<evidence type="ECO:0000313" key="2">
    <source>
        <dbReference type="Proteomes" id="UP000004980"/>
    </source>
</evidence>
<gene>
    <name evidence="1" type="ORF">WQE_00090</name>
</gene>
<accession>A0ABN0FWE7</accession>
<evidence type="ECO:0008006" key="3">
    <source>
        <dbReference type="Google" id="ProtNLM"/>
    </source>
</evidence>
<name>A0ABN0FWE7_9BURK</name>
<reference evidence="1 2" key="1">
    <citation type="journal article" date="2012" name="J. Bacteriol.">
        <title>Draft Genome Sequence of the Soil Bacterium Burkholderia terrae Strain BS001, Which Interacts with Fungal Surface Structures.</title>
        <authorList>
            <person name="Nazir R."/>
            <person name="Hansen M.A."/>
            <person name="Sorensen S."/>
            <person name="van Elsas J.D."/>
        </authorList>
    </citation>
    <scope>NUCLEOTIDE SEQUENCE [LARGE SCALE GENOMIC DNA]</scope>
    <source>
        <strain evidence="1 2">BS001</strain>
    </source>
</reference>
<dbReference type="InterPro" id="IPR021333">
    <property type="entry name" value="DUF2946"/>
</dbReference>
<dbReference type="EMBL" id="AKAU01000003">
    <property type="protein sequence ID" value="EIN03214.1"/>
    <property type="molecule type" value="Genomic_DNA"/>
</dbReference>
<evidence type="ECO:0000313" key="1">
    <source>
        <dbReference type="EMBL" id="EIN03214.1"/>
    </source>
</evidence>
<dbReference type="Proteomes" id="UP000004980">
    <property type="component" value="Unassembled WGS sequence"/>
</dbReference>
<dbReference type="Pfam" id="PF11162">
    <property type="entry name" value="DUF2946"/>
    <property type="match status" value="1"/>
</dbReference>
<protein>
    <recommendedName>
        <fullName evidence="3">DUF2946 domain-containing protein</fullName>
    </recommendedName>
</protein>